<reference evidence="4" key="2">
    <citation type="submission" date="2016-04" db="UniProtKB">
        <authorList>
            <consortium name="WormBaseParasite"/>
        </authorList>
    </citation>
    <scope>IDENTIFICATION</scope>
</reference>
<feature type="region of interest" description="Disordered" evidence="1">
    <location>
        <begin position="376"/>
        <end position="428"/>
    </location>
</feature>
<sequence>MLVHVLLVICTLFGVTHGVSNRCRYRESRVTEQVIIRRKVCSPKLSQVGEEYWTSVGYDGKLRHGREISDFLTLPQNGDAGIRDGWVAYWITKSRYGRGLHYEAFGHAFLRRDGRVCAWFAGKDRDAVELCEGFRVLSRNKNNPNEEMPFEWIQAGYARPRETLGFHHHRIAKYEYTPADIFFGDAHLRSSTFRGVSPTSRFYMEMTKPDLFAQKVWVLRRKPESVRNLGGGVRPEWQSHQNRQGHGYVGSERSAQPAWSSGAVREQYSDQPSESRLQSHSGYPSNTERDRMDPNAIREVQRERDQIDPNVIRDVQPESEQIDPNAIHEVHRPPSQWVTRTKPRTESTKVHDDANLQSRNHVRFRYVRPEVVKTDQYGRPYKPPVSEGAEQQHAESTTVDSRQILEHDHQREQEQPPRIDEYESRRKAHHEEYLKQMDQRRVSTQAIKNKFHQ</sequence>
<feature type="compositionally biased region" description="Polar residues" evidence="1">
    <location>
        <begin position="269"/>
        <end position="286"/>
    </location>
</feature>
<feature type="signal peptide" evidence="2">
    <location>
        <begin position="1"/>
        <end position="18"/>
    </location>
</feature>
<feature type="chain" id="PRO_5007630138" evidence="2">
    <location>
        <begin position="19"/>
        <end position="453"/>
    </location>
</feature>
<organism evidence="3 4">
    <name type="scientific">Angiostrongylus cantonensis</name>
    <name type="common">Rat lungworm</name>
    <dbReference type="NCBI Taxonomy" id="6313"/>
    <lineage>
        <taxon>Eukaryota</taxon>
        <taxon>Metazoa</taxon>
        <taxon>Ecdysozoa</taxon>
        <taxon>Nematoda</taxon>
        <taxon>Chromadorea</taxon>
        <taxon>Rhabditida</taxon>
        <taxon>Rhabditina</taxon>
        <taxon>Rhabditomorpha</taxon>
        <taxon>Strongyloidea</taxon>
        <taxon>Metastrongylidae</taxon>
        <taxon>Angiostrongylus</taxon>
    </lineage>
</organism>
<feature type="compositionally biased region" description="Basic and acidic residues" evidence="1">
    <location>
        <begin position="403"/>
        <end position="428"/>
    </location>
</feature>
<evidence type="ECO:0000256" key="1">
    <source>
        <dbReference type="SAM" id="MobiDB-lite"/>
    </source>
</evidence>
<evidence type="ECO:0000256" key="2">
    <source>
        <dbReference type="SAM" id="SignalP"/>
    </source>
</evidence>
<dbReference type="WBParaSite" id="ACAC_0000722701-mRNA-1">
    <property type="protein sequence ID" value="ACAC_0000722701-mRNA-1"/>
    <property type="gene ID" value="ACAC_0000722701"/>
</dbReference>
<evidence type="ECO:0000313" key="4">
    <source>
        <dbReference type="WBParaSite" id="ACAC_0000722701-mRNA-1"/>
    </source>
</evidence>
<protein>
    <submittedName>
        <fullName evidence="4">Conserved secreted protein</fullName>
    </submittedName>
</protein>
<dbReference type="STRING" id="6313.A0A158P8L7"/>
<dbReference type="AlphaFoldDB" id="A0A158P8L7"/>
<name>A0A158P8L7_ANGCA</name>
<accession>A0A158P8L7</accession>
<dbReference type="Proteomes" id="UP000035642">
    <property type="component" value="Unassembled WGS sequence"/>
</dbReference>
<proteinExistence type="predicted"/>
<evidence type="ECO:0000313" key="3">
    <source>
        <dbReference type="Proteomes" id="UP000035642"/>
    </source>
</evidence>
<keyword evidence="3" id="KW-1185">Reference proteome</keyword>
<keyword evidence="2" id="KW-0732">Signal</keyword>
<reference evidence="3" key="1">
    <citation type="submission" date="2012-09" db="EMBL/GenBank/DDBJ databases">
        <authorList>
            <person name="Martin A.A."/>
        </authorList>
    </citation>
    <scope>NUCLEOTIDE SEQUENCE</scope>
</reference>
<feature type="region of interest" description="Disordered" evidence="1">
    <location>
        <begin position="228"/>
        <end position="294"/>
    </location>
</feature>